<reference evidence="1 2" key="1">
    <citation type="journal article" date="2019" name="Nat. Ecol. Evol.">
        <title>Megaphylogeny resolves global patterns of mushroom evolution.</title>
        <authorList>
            <person name="Varga T."/>
            <person name="Krizsan K."/>
            <person name="Foldi C."/>
            <person name="Dima B."/>
            <person name="Sanchez-Garcia M."/>
            <person name="Sanchez-Ramirez S."/>
            <person name="Szollosi G.J."/>
            <person name="Szarkandi J.G."/>
            <person name="Papp V."/>
            <person name="Albert L."/>
            <person name="Andreopoulos W."/>
            <person name="Angelini C."/>
            <person name="Antonin V."/>
            <person name="Barry K.W."/>
            <person name="Bougher N.L."/>
            <person name="Buchanan P."/>
            <person name="Buyck B."/>
            <person name="Bense V."/>
            <person name="Catcheside P."/>
            <person name="Chovatia M."/>
            <person name="Cooper J."/>
            <person name="Damon W."/>
            <person name="Desjardin D."/>
            <person name="Finy P."/>
            <person name="Geml J."/>
            <person name="Haridas S."/>
            <person name="Hughes K."/>
            <person name="Justo A."/>
            <person name="Karasinski D."/>
            <person name="Kautmanova I."/>
            <person name="Kiss B."/>
            <person name="Kocsube S."/>
            <person name="Kotiranta H."/>
            <person name="LaButti K.M."/>
            <person name="Lechner B.E."/>
            <person name="Liimatainen K."/>
            <person name="Lipzen A."/>
            <person name="Lukacs Z."/>
            <person name="Mihaltcheva S."/>
            <person name="Morgado L.N."/>
            <person name="Niskanen T."/>
            <person name="Noordeloos M.E."/>
            <person name="Ohm R.A."/>
            <person name="Ortiz-Santana B."/>
            <person name="Ovrebo C."/>
            <person name="Racz N."/>
            <person name="Riley R."/>
            <person name="Savchenko A."/>
            <person name="Shiryaev A."/>
            <person name="Soop K."/>
            <person name="Spirin V."/>
            <person name="Szebenyi C."/>
            <person name="Tomsovsky M."/>
            <person name="Tulloss R.E."/>
            <person name="Uehling J."/>
            <person name="Grigoriev I.V."/>
            <person name="Vagvolgyi C."/>
            <person name="Papp T."/>
            <person name="Martin F.M."/>
            <person name="Miettinen O."/>
            <person name="Hibbett D.S."/>
            <person name="Nagy L.G."/>
        </authorList>
    </citation>
    <scope>NUCLEOTIDE SEQUENCE [LARGE SCALE GENOMIC DNA]</scope>
    <source>
        <strain evidence="1 2">CBS 309.79</strain>
    </source>
</reference>
<dbReference type="AlphaFoldDB" id="A0A5C3QGF2"/>
<protein>
    <submittedName>
        <fullName evidence="1">Uncharacterized protein</fullName>
    </submittedName>
</protein>
<proteinExistence type="predicted"/>
<organism evidence="1 2">
    <name type="scientific">Pterulicium gracile</name>
    <dbReference type="NCBI Taxonomy" id="1884261"/>
    <lineage>
        <taxon>Eukaryota</taxon>
        <taxon>Fungi</taxon>
        <taxon>Dikarya</taxon>
        <taxon>Basidiomycota</taxon>
        <taxon>Agaricomycotina</taxon>
        <taxon>Agaricomycetes</taxon>
        <taxon>Agaricomycetidae</taxon>
        <taxon>Agaricales</taxon>
        <taxon>Pleurotineae</taxon>
        <taxon>Pterulaceae</taxon>
        <taxon>Pterulicium</taxon>
    </lineage>
</organism>
<name>A0A5C3QGF2_9AGAR</name>
<keyword evidence="2" id="KW-1185">Reference proteome</keyword>
<dbReference type="Proteomes" id="UP000305067">
    <property type="component" value="Unassembled WGS sequence"/>
</dbReference>
<accession>A0A5C3QGF2</accession>
<dbReference type="EMBL" id="ML178826">
    <property type="protein sequence ID" value="TFL01163.1"/>
    <property type="molecule type" value="Genomic_DNA"/>
</dbReference>
<evidence type="ECO:0000313" key="1">
    <source>
        <dbReference type="EMBL" id="TFL01163.1"/>
    </source>
</evidence>
<evidence type="ECO:0000313" key="2">
    <source>
        <dbReference type="Proteomes" id="UP000305067"/>
    </source>
</evidence>
<gene>
    <name evidence="1" type="ORF">BDV98DRAFT_568575</name>
</gene>
<sequence length="152" mass="17927">MPHYPSALLTILHLPIHHHLPAPPPPTPIHLNIIPFLLLHTLPPPSLHHRRHPTTASRSQPTKLRLHLRLHARLNMPMITHRSPQHTHVLSIRPISTPIRNRHPIRNILVFLRDPPPLRRLLRIRLGKRRKFLIQLMLHVFFQIRKRSAERA</sequence>